<name>A0A9X4N084_9FLAO</name>
<dbReference type="InterPro" id="IPR012312">
    <property type="entry name" value="Hemerythrin-like"/>
</dbReference>
<feature type="domain" description="Hemerythrin-like" evidence="1">
    <location>
        <begin position="3"/>
        <end position="120"/>
    </location>
</feature>
<dbReference type="AlphaFoldDB" id="A0A9X4N084"/>
<keyword evidence="3" id="KW-1185">Reference proteome</keyword>
<dbReference type="RefSeq" id="WP_304420679.1">
    <property type="nucleotide sequence ID" value="NZ_JANCMU010000003.1"/>
</dbReference>
<proteinExistence type="predicted"/>
<evidence type="ECO:0000313" key="2">
    <source>
        <dbReference type="EMBL" id="MDG4946202.1"/>
    </source>
</evidence>
<dbReference type="Gene3D" id="1.20.120.520">
    <property type="entry name" value="nmb1532 protein domain like"/>
    <property type="match status" value="1"/>
</dbReference>
<sequence length="155" mass="18314">MKIYKAIKDDHDIQRDLIEKISKTSGDSEERNQLWKELKKELEVHAVAEERYFYAPLIDTDEMQEDARHGIAEHHEMDELIKELDQTDMSSPHWKATMDKLGETVLHHLEDEEEEFFEKAKDIYSQKDAEKLAKDYEDSMKKYRGSWAEGIPGNE</sequence>
<accession>A0A9X4N084</accession>
<dbReference type="CDD" id="cd12108">
    <property type="entry name" value="Hr-like"/>
    <property type="match status" value="1"/>
</dbReference>
<dbReference type="Pfam" id="PF01814">
    <property type="entry name" value="Hemerythrin"/>
    <property type="match status" value="1"/>
</dbReference>
<evidence type="ECO:0000313" key="3">
    <source>
        <dbReference type="Proteomes" id="UP001152599"/>
    </source>
</evidence>
<dbReference type="EMBL" id="JANCMU010000003">
    <property type="protein sequence ID" value="MDG4946202.1"/>
    <property type="molecule type" value="Genomic_DNA"/>
</dbReference>
<dbReference type="Proteomes" id="UP001152599">
    <property type="component" value="Unassembled WGS sequence"/>
</dbReference>
<organism evidence="2 3">
    <name type="scientific">Profundicola chukchiensis</name>
    <dbReference type="NCBI Taxonomy" id="2961959"/>
    <lineage>
        <taxon>Bacteria</taxon>
        <taxon>Pseudomonadati</taxon>
        <taxon>Bacteroidota</taxon>
        <taxon>Flavobacteriia</taxon>
        <taxon>Flavobacteriales</taxon>
        <taxon>Weeksellaceae</taxon>
        <taxon>Profundicola</taxon>
    </lineage>
</organism>
<protein>
    <submittedName>
        <fullName evidence="2">Hemerythrin domain-containing protein</fullName>
    </submittedName>
</protein>
<dbReference type="PANTHER" id="PTHR35585:SF1">
    <property type="entry name" value="HHE DOMAIN PROTEIN (AFU_ORTHOLOGUE AFUA_4G00730)"/>
    <property type="match status" value="1"/>
</dbReference>
<reference evidence="2" key="1">
    <citation type="submission" date="2022-07" db="EMBL/GenBank/DDBJ databases">
        <title>Description and genome-wide analysis of Profundicola chukchiensis gen. nov., sp. nov., marine bacteria isolated from bottom sediments of the Chukchi Sea.</title>
        <authorList>
            <person name="Romanenko L."/>
            <person name="Otstavnykh N."/>
            <person name="Kurilenko V."/>
            <person name="Eremeev V."/>
            <person name="Velansky P."/>
            <person name="Mikhailov V."/>
            <person name="Isaeva M."/>
        </authorList>
    </citation>
    <scope>NUCLEOTIDE SEQUENCE</scope>
    <source>
        <strain evidence="2">KMM 9713</strain>
    </source>
</reference>
<gene>
    <name evidence="2" type="ORF">NMK71_07225</name>
</gene>
<comment type="caution">
    <text evidence="2">The sequence shown here is derived from an EMBL/GenBank/DDBJ whole genome shotgun (WGS) entry which is preliminary data.</text>
</comment>
<evidence type="ECO:0000259" key="1">
    <source>
        <dbReference type="Pfam" id="PF01814"/>
    </source>
</evidence>
<dbReference type="PANTHER" id="PTHR35585">
    <property type="entry name" value="HHE DOMAIN PROTEIN (AFU_ORTHOLOGUE AFUA_4G00730)"/>
    <property type="match status" value="1"/>
</dbReference>